<protein>
    <recommendedName>
        <fullName evidence="2">Hint domain-containing protein</fullName>
    </recommendedName>
</protein>
<dbReference type="AlphaFoldDB" id="A0A7W6RWM8"/>
<name>A0A7W6RWM8_9PROT</name>
<proteinExistence type="predicted"/>
<dbReference type="GO" id="GO:0016539">
    <property type="term" value="P:intein-mediated protein splicing"/>
    <property type="evidence" value="ECO:0007669"/>
    <property type="project" value="InterPro"/>
</dbReference>
<reference evidence="3 4" key="1">
    <citation type="submission" date="2020-08" db="EMBL/GenBank/DDBJ databases">
        <title>Genome sequencing of Purple Non-Sulfur Bacteria from various extreme environments.</title>
        <authorList>
            <person name="Mayer M."/>
        </authorList>
    </citation>
    <scope>NUCLEOTIDE SEQUENCE [LARGE SCALE GENOMIC DNA]</scope>
    <source>
        <strain evidence="3 4">JA135</strain>
    </source>
</reference>
<evidence type="ECO:0000256" key="1">
    <source>
        <dbReference type="SAM" id="SignalP"/>
    </source>
</evidence>
<accession>A0A7W6RWM8</accession>
<feature type="domain" description="Hint" evidence="2">
    <location>
        <begin position="447"/>
        <end position="541"/>
    </location>
</feature>
<gene>
    <name evidence="3" type="ORF">GGD88_000292</name>
</gene>
<organism evidence="3 4">
    <name type="scientific">Roseospira goensis</name>
    <dbReference type="NCBI Taxonomy" id="391922"/>
    <lineage>
        <taxon>Bacteria</taxon>
        <taxon>Pseudomonadati</taxon>
        <taxon>Pseudomonadota</taxon>
        <taxon>Alphaproteobacteria</taxon>
        <taxon>Rhodospirillales</taxon>
        <taxon>Rhodospirillaceae</taxon>
        <taxon>Roseospira</taxon>
    </lineage>
</organism>
<dbReference type="SMART" id="SM00306">
    <property type="entry name" value="HintN"/>
    <property type="match status" value="1"/>
</dbReference>
<dbReference type="PROSITE" id="PS50817">
    <property type="entry name" value="INTEIN_N_TER"/>
    <property type="match status" value="1"/>
</dbReference>
<comment type="caution">
    <text evidence="3">The sequence shown here is derived from an EMBL/GenBank/DDBJ whole genome shotgun (WGS) entry which is preliminary data.</text>
</comment>
<evidence type="ECO:0000313" key="3">
    <source>
        <dbReference type="EMBL" id="MBB4284585.1"/>
    </source>
</evidence>
<evidence type="ECO:0000313" key="4">
    <source>
        <dbReference type="Proteomes" id="UP000555728"/>
    </source>
</evidence>
<dbReference type="InterPro" id="IPR003587">
    <property type="entry name" value="Hint_dom_N"/>
</dbReference>
<dbReference type="InterPro" id="IPR036844">
    <property type="entry name" value="Hint_dom_sf"/>
</dbReference>
<feature type="chain" id="PRO_5031289317" description="Hint domain-containing protein" evidence="1">
    <location>
        <begin position="32"/>
        <end position="619"/>
    </location>
</feature>
<dbReference type="Gene3D" id="2.170.16.10">
    <property type="entry name" value="Hedgehog/Intein (Hint) domain"/>
    <property type="match status" value="1"/>
</dbReference>
<dbReference type="Proteomes" id="UP000555728">
    <property type="component" value="Unassembled WGS sequence"/>
</dbReference>
<keyword evidence="1" id="KW-0732">Signal</keyword>
<sequence length="619" mass="66301">MIRNGAPWMTRCLAPVVLLAALVAWSAPAPAAEDGGTSRAPVLSEADMADLRALDAEVAIGVPHRLDLGNPLHYRVTMAALRRGGETPERSPYLFQSLRETHERRAARLEAAGTPAPQATLAAVVAETGTPQDLNFIATFSEDNAAAALAMARGEDDAPVGYQATGISSVVNGTTTTSIVMELYEADSGHVYATQSETQYGQGTDFRVQVEGQVPPDAGSPTTRAQGLFVYYPKSSAAAAADTEPVVYVQTFQDTLNPTQACMEQPNYCVRNNAGQCTGSYETSCTNTKANETPIKICWYRGSQQECDYWNSTSHPTDFVFPLSGSVSYPNTVVSPPAGVVTIYIQNPNGGGCNVYYKQGEVLDPQYWTVDDKQISWNYPAAAFPNNRDCIQYYDATTAYLWVTAYVALNGSGGGEPPPFGTINFTSDRSQIGVPGVSIVPPLTILQGCLAAGTPIALADGGERPVEAFTANQQERVKTAHGQTRLVRGTTQGREPHPMLRIQTDAGHDVLMTRTHPVILAEGVPVQARALRVGDRVTTLEGSATVTAIAPETYEGVVHNLTVEEGGRAGTFFAGGILTGDAVMQQSLTTIANRTLARSPAQIRESLPEVWHQDFDNHQ</sequence>
<dbReference type="InterPro" id="IPR006141">
    <property type="entry name" value="Intein_N"/>
</dbReference>
<feature type="signal peptide" evidence="1">
    <location>
        <begin position="1"/>
        <end position="31"/>
    </location>
</feature>
<dbReference type="CDD" id="cd00081">
    <property type="entry name" value="Hint"/>
    <property type="match status" value="1"/>
</dbReference>
<keyword evidence="4" id="KW-1185">Reference proteome</keyword>
<dbReference type="EMBL" id="JACIGI010000002">
    <property type="protein sequence ID" value="MBB4284585.1"/>
    <property type="molecule type" value="Genomic_DNA"/>
</dbReference>
<dbReference type="RefSeq" id="WP_221236943.1">
    <property type="nucleotide sequence ID" value="NZ_JACIGI010000002.1"/>
</dbReference>
<evidence type="ECO:0000259" key="2">
    <source>
        <dbReference type="SMART" id="SM00306"/>
    </source>
</evidence>
<dbReference type="SUPFAM" id="SSF51294">
    <property type="entry name" value="Hedgehog/intein (Hint) domain"/>
    <property type="match status" value="1"/>
</dbReference>